<gene>
    <name evidence="1" type="ORF">BEN48_01690</name>
</gene>
<comment type="caution">
    <text evidence="1">The sequence shown here is derived from an EMBL/GenBank/DDBJ whole genome shotgun (WGS) entry which is preliminary data.</text>
</comment>
<dbReference type="RefSeq" id="WP_070734134.1">
    <property type="nucleotide sequence ID" value="NZ_MDZC01000057.1"/>
</dbReference>
<dbReference type="OrthoDB" id="853805at2"/>
<evidence type="ECO:0000313" key="1">
    <source>
        <dbReference type="EMBL" id="OGX85570.1"/>
    </source>
</evidence>
<dbReference type="EMBL" id="MDZC01000057">
    <property type="protein sequence ID" value="OGX85570.1"/>
    <property type="molecule type" value="Genomic_DNA"/>
</dbReference>
<organism evidence="1 2">
    <name type="scientific">Hymenobacter glacialis</name>
    <dbReference type="NCBI Taxonomy" id="1908236"/>
    <lineage>
        <taxon>Bacteria</taxon>
        <taxon>Pseudomonadati</taxon>
        <taxon>Bacteroidota</taxon>
        <taxon>Cytophagia</taxon>
        <taxon>Cytophagales</taxon>
        <taxon>Hymenobacteraceae</taxon>
        <taxon>Hymenobacter</taxon>
    </lineage>
</organism>
<reference evidence="1 2" key="1">
    <citation type="submission" date="2016-08" db="EMBL/GenBank/DDBJ databases">
        <title>Hymenobacter coccineus sp. nov., Hymenobacter lapidarius sp. nov. and Hymenobacter glacialis sp. nov., isolated from Antarctic soil.</title>
        <authorList>
            <person name="Sedlacek I."/>
            <person name="Kralova S."/>
            <person name="Kyrova K."/>
            <person name="Maslanova I."/>
            <person name="Stankova E."/>
            <person name="Vrbovska V."/>
            <person name="Nemec M."/>
            <person name="Bartak M."/>
            <person name="Svec P."/>
            <person name="Busse H.-J."/>
            <person name="Pantucek R."/>
        </authorList>
    </citation>
    <scope>NUCLEOTIDE SEQUENCE [LARGE SCALE GENOMIC DNA]</scope>
    <source>
        <strain evidence="1 2">CCM 8648</strain>
    </source>
</reference>
<name>A0A1G1T3X1_9BACT</name>
<dbReference type="AlphaFoldDB" id="A0A1G1T3X1"/>
<protein>
    <submittedName>
        <fullName evidence="1">Uncharacterized protein</fullName>
    </submittedName>
</protein>
<dbReference type="STRING" id="1908236.BEN48_01690"/>
<accession>A0A1G1T3X1</accession>
<proteinExistence type="predicted"/>
<evidence type="ECO:0000313" key="2">
    <source>
        <dbReference type="Proteomes" id="UP000177791"/>
    </source>
</evidence>
<sequence length="64" mass="7431">MNIRKKVRWTLPPGTNRYAALDLWVAAAEDEGWSEAEIQYVLDEVVEAEDNAKGLEVLDWYTYK</sequence>
<dbReference type="Proteomes" id="UP000177791">
    <property type="component" value="Unassembled WGS sequence"/>
</dbReference>
<keyword evidence="2" id="KW-1185">Reference proteome</keyword>